<evidence type="ECO:0000313" key="12">
    <source>
        <dbReference type="Proteomes" id="UP000271624"/>
    </source>
</evidence>
<gene>
    <name evidence="11" type="ORF">DSM106972_060930</name>
</gene>
<comment type="caution">
    <text evidence="11">The sequence shown here is derived from an EMBL/GenBank/DDBJ whole genome shotgun (WGS) entry which is preliminary data.</text>
</comment>
<dbReference type="InterPro" id="IPR036640">
    <property type="entry name" value="ABC1_TM_sf"/>
</dbReference>
<evidence type="ECO:0000256" key="7">
    <source>
        <dbReference type="ARBA" id="ARBA00023136"/>
    </source>
</evidence>
<evidence type="ECO:0000256" key="3">
    <source>
        <dbReference type="ARBA" id="ARBA00022692"/>
    </source>
</evidence>
<keyword evidence="3 8" id="KW-0812">Transmembrane</keyword>
<dbReference type="GO" id="GO:0005524">
    <property type="term" value="F:ATP binding"/>
    <property type="evidence" value="ECO:0007669"/>
    <property type="project" value="UniProtKB-KW"/>
</dbReference>
<evidence type="ECO:0000256" key="1">
    <source>
        <dbReference type="ARBA" id="ARBA00004651"/>
    </source>
</evidence>
<dbReference type="PROSITE" id="PS50893">
    <property type="entry name" value="ABC_TRANSPORTER_2"/>
    <property type="match status" value="1"/>
</dbReference>
<feature type="domain" description="ABC transmembrane type-1" evidence="10">
    <location>
        <begin position="38"/>
        <end position="211"/>
    </location>
</feature>
<dbReference type="InterPro" id="IPR050835">
    <property type="entry name" value="ABC_transporter_sub-D"/>
</dbReference>
<dbReference type="InterPro" id="IPR017871">
    <property type="entry name" value="ABC_transporter-like_CS"/>
</dbReference>
<evidence type="ECO:0000256" key="4">
    <source>
        <dbReference type="ARBA" id="ARBA00022741"/>
    </source>
</evidence>
<dbReference type="Gene3D" id="1.20.1560.10">
    <property type="entry name" value="ABC transporter type 1, transmembrane domain"/>
    <property type="match status" value="1"/>
</dbReference>
<evidence type="ECO:0000256" key="8">
    <source>
        <dbReference type="SAM" id="Phobius"/>
    </source>
</evidence>
<dbReference type="GO" id="GO:0005886">
    <property type="term" value="C:plasma membrane"/>
    <property type="evidence" value="ECO:0007669"/>
    <property type="project" value="UniProtKB-SubCell"/>
</dbReference>
<keyword evidence="12" id="KW-1185">Reference proteome</keyword>
<dbReference type="InterPro" id="IPR003593">
    <property type="entry name" value="AAA+_ATPase"/>
</dbReference>
<dbReference type="Gene3D" id="3.40.50.300">
    <property type="entry name" value="P-loop containing nucleotide triphosphate hydrolases"/>
    <property type="match status" value="1"/>
</dbReference>
<evidence type="ECO:0008006" key="13">
    <source>
        <dbReference type="Google" id="ProtNLM"/>
    </source>
</evidence>
<dbReference type="GO" id="GO:0016887">
    <property type="term" value="F:ATP hydrolysis activity"/>
    <property type="evidence" value="ECO:0007669"/>
    <property type="project" value="InterPro"/>
</dbReference>
<dbReference type="SMART" id="SM00382">
    <property type="entry name" value="AAA"/>
    <property type="match status" value="1"/>
</dbReference>
<dbReference type="Pfam" id="PF06472">
    <property type="entry name" value="ABC_membrane_2"/>
    <property type="match status" value="1"/>
</dbReference>
<dbReference type="PANTHER" id="PTHR11384">
    <property type="entry name" value="ATP-BINDING CASSETTE, SUB-FAMILY D MEMBER"/>
    <property type="match status" value="1"/>
</dbReference>
<evidence type="ECO:0000256" key="5">
    <source>
        <dbReference type="ARBA" id="ARBA00022840"/>
    </source>
</evidence>
<feature type="transmembrane region" description="Helical" evidence="8">
    <location>
        <begin position="68"/>
        <end position="87"/>
    </location>
</feature>
<proteinExistence type="predicted"/>
<keyword evidence="4" id="KW-0547">Nucleotide-binding</keyword>
<dbReference type="SUPFAM" id="SSF52540">
    <property type="entry name" value="P-loop containing nucleoside triphosphate hydrolases"/>
    <property type="match status" value="1"/>
</dbReference>
<comment type="subcellular location">
    <subcellularLocation>
        <location evidence="1">Cell membrane</location>
        <topology evidence="1">Multi-pass membrane protein</topology>
    </subcellularLocation>
</comment>
<accession>A0A433V7J5</accession>
<keyword evidence="5" id="KW-0067">ATP-binding</keyword>
<dbReference type="CDD" id="cd03223">
    <property type="entry name" value="ABCD_peroxisomal_ALDP"/>
    <property type="match status" value="1"/>
</dbReference>
<keyword evidence="6 8" id="KW-1133">Transmembrane helix</keyword>
<evidence type="ECO:0000313" key="11">
    <source>
        <dbReference type="EMBL" id="RUT02018.1"/>
    </source>
</evidence>
<dbReference type="EMBL" id="RSCL01000017">
    <property type="protein sequence ID" value="RUT02018.1"/>
    <property type="molecule type" value="Genomic_DNA"/>
</dbReference>
<sequence length="462" mass="51435">MNLKKTWLYSLNGLLAIPLLLLLSSLIPKNLGIRSFTRTSLSFLLLILTSVVTLVSFTGVLLSISVTLSVTLILYAIIGTVITVYIGQRLIIINFNQLKQEANFRYGLIHVRDNAESVAFYQGEAQESVQLKQRFIGAIRNFDLLINWQRNLGFFTVSYDYFVSALPYIIVAPIYFAGNAEFGKFTQAAIAFQQIFRALSIIVSQFESLTAFAAGVERLDSLHSALKTPSPNATGMTTIDMTENSKLALRQVTLLTPNYQRTLIRELSATINRGEGMVIVGHSGSGKSSVLRAIAGLWNAGTGHIIHPSSTDMMFLPQRPYMVLGSLRSQLLYPNTDPNISESKLHQVLEEVNLKDLPERVGGFDAELDWANVLSLGEQQRLAFARLLLSARSYAILDEATSALDINNERRLYQQLKATGTTIISVGHRSSLLQYHEYVLKLDGDSNWQLMPTREYNSAEVC</sequence>
<dbReference type="PANTHER" id="PTHR11384:SF59">
    <property type="entry name" value="LYSOSOMAL COBALAMIN TRANSPORTER ABCD4"/>
    <property type="match status" value="1"/>
</dbReference>
<evidence type="ECO:0000259" key="10">
    <source>
        <dbReference type="PROSITE" id="PS50929"/>
    </source>
</evidence>
<dbReference type="Pfam" id="PF00005">
    <property type="entry name" value="ABC_tran"/>
    <property type="match status" value="1"/>
</dbReference>
<dbReference type="RefSeq" id="WP_127084322.1">
    <property type="nucleotide sequence ID" value="NZ_RSCL01000017.1"/>
</dbReference>
<name>A0A433V7J5_9CYAN</name>
<dbReference type="GO" id="GO:0140359">
    <property type="term" value="F:ABC-type transporter activity"/>
    <property type="evidence" value="ECO:0007669"/>
    <property type="project" value="InterPro"/>
</dbReference>
<reference evidence="11" key="2">
    <citation type="journal article" date="2019" name="Genome Biol. Evol.">
        <title>Day and night: Metabolic profiles and evolutionary relationships of six axenic non-marine cyanobacteria.</title>
        <authorList>
            <person name="Will S.E."/>
            <person name="Henke P."/>
            <person name="Boedeker C."/>
            <person name="Huang S."/>
            <person name="Brinkmann H."/>
            <person name="Rohde M."/>
            <person name="Jarek M."/>
            <person name="Friedl T."/>
            <person name="Seufert S."/>
            <person name="Schumacher M."/>
            <person name="Overmann J."/>
            <person name="Neumann-Schaal M."/>
            <person name="Petersen J."/>
        </authorList>
    </citation>
    <scope>NUCLEOTIDE SEQUENCE [LARGE SCALE GENOMIC DNA]</scope>
    <source>
        <strain evidence="11">PCC 7102</strain>
    </source>
</reference>
<feature type="domain" description="ABC transporter" evidence="9">
    <location>
        <begin position="249"/>
        <end position="461"/>
    </location>
</feature>
<dbReference type="AlphaFoldDB" id="A0A433V7J5"/>
<evidence type="ECO:0000256" key="2">
    <source>
        <dbReference type="ARBA" id="ARBA00022448"/>
    </source>
</evidence>
<dbReference type="OrthoDB" id="9810134at2"/>
<dbReference type="PROSITE" id="PS50929">
    <property type="entry name" value="ABC_TM1F"/>
    <property type="match status" value="1"/>
</dbReference>
<dbReference type="InterPro" id="IPR027417">
    <property type="entry name" value="P-loop_NTPase"/>
</dbReference>
<dbReference type="Proteomes" id="UP000271624">
    <property type="component" value="Unassembled WGS sequence"/>
</dbReference>
<evidence type="ECO:0000256" key="6">
    <source>
        <dbReference type="ARBA" id="ARBA00022989"/>
    </source>
</evidence>
<protein>
    <recommendedName>
        <fullName evidence="13">ABC transporter ATP-binding protein</fullName>
    </recommendedName>
</protein>
<dbReference type="InterPro" id="IPR003439">
    <property type="entry name" value="ABC_transporter-like_ATP-bd"/>
</dbReference>
<dbReference type="SUPFAM" id="SSF90123">
    <property type="entry name" value="ABC transporter transmembrane region"/>
    <property type="match status" value="1"/>
</dbReference>
<dbReference type="InterPro" id="IPR011527">
    <property type="entry name" value="ABC1_TM_dom"/>
</dbReference>
<dbReference type="PROSITE" id="PS00211">
    <property type="entry name" value="ABC_TRANSPORTER_1"/>
    <property type="match status" value="1"/>
</dbReference>
<feature type="transmembrane region" description="Helical" evidence="8">
    <location>
        <begin position="39"/>
        <end position="62"/>
    </location>
</feature>
<evidence type="ECO:0000259" key="9">
    <source>
        <dbReference type="PROSITE" id="PS50893"/>
    </source>
</evidence>
<organism evidence="11 12">
    <name type="scientific">Dulcicalothrix desertica PCC 7102</name>
    <dbReference type="NCBI Taxonomy" id="232991"/>
    <lineage>
        <taxon>Bacteria</taxon>
        <taxon>Bacillati</taxon>
        <taxon>Cyanobacteriota</taxon>
        <taxon>Cyanophyceae</taxon>
        <taxon>Nostocales</taxon>
        <taxon>Calotrichaceae</taxon>
        <taxon>Dulcicalothrix</taxon>
    </lineage>
</organism>
<feature type="transmembrane region" description="Helical" evidence="8">
    <location>
        <begin position="6"/>
        <end position="27"/>
    </location>
</feature>
<keyword evidence="2" id="KW-0813">Transport</keyword>
<reference evidence="11" key="1">
    <citation type="submission" date="2018-12" db="EMBL/GenBank/DDBJ databases">
        <authorList>
            <person name="Will S."/>
            <person name="Neumann-Schaal M."/>
            <person name="Henke P."/>
        </authorList>
    </citation>
    <scope>NUCLEOTIDE SEQUENCE</scope>
    <source>
        <strain evidence="11">PCC 7102</strain>
    </source>
</reference>
<keyword evidence="7 8" id="KW-0472">Membrane</keyword>